<dbReference type="NCBIfam" id="TIGR00756">
    <property type="entry name" value="PPR"/>
    <property type="match status" value="2"/>
</dbReference>
<dbReference type="InterPro" id="IPR046960">
    <property type="entry name" value="PPR_At4g14850-like_plant"/>
</dbReference>
<dbReference type="PANTHER" id="PTHR47926">
    <property type="entry name" value="PENTATRICOPEPTIDE REPEAT-CONTAINING PROTEIN"/>
    <property type="match status" value="1"/>
</dbReference>
<feature type="repeat" description="PPR" evidence="2">
    <location>
        <begin position="277"/>
        <end position="311"/>
    </location>
</feature>
<evidence type="ECO:0000256" key="2">
    <source>
        <dbReference type="PROSITE-ProRule" id="PRU00708"/>
    </source>
</evidence>
<dbReference type="GO" id="GO:0003723">
    <property type="term" value="F:RNA binding"/>
    <property type="evidence" value="ECO:0007669"/>
    <property type="project" value="InterPro"/>
</dbReference>
<keyword evidence="1" id="KW-0677">Repeat</keyword>
<gene>
    <name evidence="3" type="ORF">KP509_39G035800</name>
</gene>
<evidence type="ECO:0008006" key="5">
    <source>
        <dbReference type="Google" id="ProtNLM"/>
    </source>
</evidence>
<dbReference type="FunFam" id="1.25.40.10:FF:000158">
    <property type="entry name" value="pentatricopeptide repeat-containing protein At2g33680"/>
    <property type="match status" value="1"/>
</dbReference>
<dbReference type="OrthoDB" id="424777at2759"/>
<comment type="caution">
    <text evidence="3">The sequence shown here is derived from an EMBL/GenBank/DDBJ whole genome shotgun (WGS) entry which is preliminary data.</text>
</comment>
<dbReference type="AlphaFoldDB" id="A0A8T2Q0E4"/>
<feature type="repeat" description="PPR" evidence="2">
    <location>
        <begin position="73"/>
        <end position="107"/>
    </location>
</feature>
<dbReference type="InterPro" id="IPR011990">
    <property type="entry name" value="TPR-like_helical_dom_sf"/>
</dbReference>
<organism evidence="3 4">
    <name type="scientific">Ceratopteris richardii</name>
    <name type="common">Triangle waterfern</name>
    <dbReference type="NCBI Taxonomy" id="49495"/>
    <lineage>
        <taxon>Eukaryota</taxon>
        <taxon>Viridiplantae</taxon>
        <taxon>Streptophyta</taxon>
        <taxon>Embryophyta</taxon>
        <taxon>Tracheophyta</taxon>
        <taxon>Polypodiopsida</taxon>
        <taxon>Polypodiidae</taxon>
        <taxon>Polypodiales</taxon>
        <taxon>Pteridineae</taxon>
        <taxon>Pteridaceae</taxon>
        <taxon>Parkerioideae</taxon>
        <taxon>Ceratopteris</taxon>
    </lineage>
</organism>
<dbReference type="Proteomes" id="UP000825935">
    <property type="component" value="Chromosome 39"/>
</dbReference>
<accession>A0A8T2Q0E4</accession>
<dbReference type="InterPro" id="IPR002885">
    <property type="entry name" value="PPR_rpt"/>
</dbReference>
<evidence type="ECO:0000313" key="4">
    <source>
        <dbReference type="Proteomes" id="UP000825935"/>
    </source>
</evidence>
<feature type="repeat" description="PPR" evidence="2">
    <location>
        <begin position="176"/>
        <end position="210"/>
    </location>
</feature>
<name>A0A8T2Q0E4_CERRI</name>
<proteinExistence type="predicted"/>
<protein>
    <recommendedName>
        <fullName evidence="5">Pentatricopeptide repeat-containing protein</fullName>
    </recommendedName>
</protein>
<dbReference type="GO" id="GO:0048731">
    <property type="term" value="P:system development"/>
    <property type="evidence" value="ECO:0007669"/>
    <property type="project" value="UniProtKB-ARBA"/>
</dbReference>
<evidence type="ECO:0000313" key="3">
    <source>
        <dbReference type="EMBL" id="KAH7277138.1"/>
    </source>
</evidence>
<dbReference type="GO" id="GO:0009451">
    <property type="term" value="P:RNA modification"/>
    <property type="evidence" value="ECO:0007669"/>
    <property type="project" value="InterPro"/>
</dbReference>
<dbReference type="Pfam" id="PF01535">
    <property type="entry name" value="PPR"/>
    <property type="match status" value="5"/>
</dbReference>
<dbReference type="EMBL" id="CM035444">
    <property type="protein sequence ID" value="KAH7277138.1"/>
    <property type="molecule type" value="Genomic_DNA"/>
</dbReference>
<dbReference type="PANTHER" id="PTHR47926:SF382">
    <property type="entry name" value="PENTACOTRIPEPTIDE-REPEAT REGION OF PRORP DOMAIN-CONTAINING PROTEIN"/>
    <property type="match status" value="1"/>
</dbReference>
<dbReference type="Gene3D" id="1.25.40.10">
    <property type="entry name" value="Tetratricopeptide repeat domain"/>
    <property type="match status" value="4"/>
</dbReference>
<evidence type="ECO:0000256" key="1">
    <source>
        <dbReference type="ARBA" id="ARBA00022737"/>
    </source>
</evidence>
<sequence length="533" mass="59390">MRCSLMKHQQTAFSEVVVRHARNPFSARRKLDSLVKLGLEQRSQEIGHLVRLFVLCGNLLEAQHVFSALRSPTAFAWSAIISAHVRFGRPRNALFLFTQMQTSHIFADEHVYVAALTACCHCIEYALGYSRCIHSQIIENNHESNTHIGAVLIHLYTISASIQDAYSVFSSLGTQDVVTYTSMLGGFVQFGYKQEAFRLFQEMLDNDIEPQQASFVCILKACLSERDSDSAFLIHELASGHGYGSDLIICNALIDVYATCGAINDAYKLFLGLVNPDVVSWCTIITGCLECGQGDHARILLQKMHRQGVDLDQALFICSLKVCIHSGSLEEGHIIHSYISESSFFSDLMIMNALIHMYAINGSFADAWKVFLDLPDRNLATWSTIMVGLGKYKQFLCPKACLNAMHHDGCKPDDTAYAAFFSSFADEGSLFDSFSHFRIMVEQEHISPTLVHYNCFIDILSHSGRLKEAADLLESIPYRNNYIGWTSLLSCSNVHNDVGLGRLSSTNVLTLEGVKSSAYVIMSSMYAHEASCQ</sequence>
<reference evidence="3" key="1">
    <citation type="submission" date="2021-08" db="EMBL/GenBank/DDBJ databases">
        <title>WGS assembly of Ceratopteris richardii.</title>
        <authorList>
            <person name="Marchant D.B."/>
            <person name="Chen G."/>
            <person name="Jenkins J."/>
            <person name="Shu S."/>
            <person name="Leebens-Mack J."/>
            <person name="Grimwood J."/>
            <person name="Schmutz J."/>
            <person name="Soltis P."/>
            <person name="Soltis D."/>
            <person name="Chen Z.-H."/>
        </authorList>
    </citation>
    <scope>NUCLEOTIDE SEQUENCE</scope>
    <source>
        <strain evidence="3">Whitten #5841</strain>
        <tissue evidence="3">Leaf</tissue>
    </source>
</reference>
<dbReference type="Pfam" id="PF13041">
    <property type="entry name" value="PPR_2"/>
    <property type="match status" value="1"/>
</dbReference>
<keyword evidence="4" id="KW-1185">Reference proteome</keyword>
<dbReference type="PROSITE" id="PS51375">
    <property type="entry name" value="PPR"/>
    <property type="match status" value="3"/>
</dbReference>